<keyword evidence="5 6" id="KW-0472">Membrane</keyword>
<gene>
    <name evidence="7" type="ORF">EYH24_00415</name>
</gene>
<comment type="caution">
    <text evidence="7">The sequence shown here is derived from an EMBL/GenBank/DDBJ whole genome shotgun (WGS) entry which is preliminary data.</text>
</comment>
<dbReference type="CDD" id="cd13128">
    <property type="entry name" value="MATE_Wzx_like"/>
    <property type="match status" value="1"/>
</dbReference>
<feature type="transmembrane region" description="Helical" evidence="6">
    <location>
        <begin position="368"/>
        <end position="386"/>
    </location>
</feature>
<keyword evidence="2" id="KW-1003">Cell membrane</keyword>
<feature type="transmembrane region" description="Helical" evidence="6">
    <location>
        <begin position="126"/>
        <end position="147"/>
    </location>
</feature>
<dbReference type="PANTHER" id="PTHR30250">
    <property type="entry name" value="PST FAMILY PREDICTED COLANIC ACID TRANSPORTER"/>
    <property type="match status" value="1"/>
</dbReference>
<dbReference type="AlphaFoldDB" id="A0A833E2P3"/>
<dbReference type="PANTHER" id="PTHR30250:SF27">
    <property type="entry name" value="POLYSACCHARIDE BIOSYNTHESIS PROTEIN"/>
    <property type="match status" value="1"/>
</dbReference>
<organism evidence="7 8">
    <name type="scientific">Thermococcus paralvinellae</name>
    <dbReference type="NCBI Taxonomy" id="582419"/>
    <lineage>
        <taxon>Archaea</taxon>
        <taxon>Methanobacteriati</taxon>
        <taxon>Methanobacteriota</taxon>
        <taxon>Thermococci</taxon>
        <taxon>Thermococcales</taxon>
        <taxon>Thermococcaceae</taxon>
        <taxon>Thermococcus</taxon>
    </lineage>
</organism>
<feature type="transmembrane region" description="Helical" evidence="6">
    <location>
        <begin position="392"/>
        <end position="414"/>
    </location>
</feature>
<evidence type="ECO:0000256" key="4">
    <source>
        <dbReference type="ARBA" id="ARBA00022989"/>
    </source>
</evidence>
<feature type="transmembrane region" description="Helical" evidence="6">
    <location>
        <begin position="183"/>
        <end position="207"/>
    </location>
</feature>
<dbReference type="InterPro" id="IPR050833">
    <property type="entry name" value="Poly_Biosynth_Transport"/>
</dbReference>
<feature type="transmembrane region" description="Helical" evidence="6">
    <location>
        <begin position="44"/>
        <end position="64"/>
    </location>
</feature>
<evidence type="ECO:0000313" key="7">
    <source>
        <dbReference type="EMBL" id="HIP88459.1"/>
    </source>
</evidence>
<accession>A0A833E2P3</accession>
<feature type="transmembrane region" description="Helical" evidence="6">
    <location>
        <begin position="85"/>
        <end position="106"/>
    </location>
</feature>
<reference evidence="7" key="1">
    <citation type="journal article" date="2020" name="ISME J.">
        <title>Gammaproteobacteria mediating utilization of methyl-, sulfur- and petroleum organic compounds in deep ocean hydrothermal plumes.</title>
        <authorList>
            <person name="Zhou Z."/>
            <person name="Liu Y."/>
            <person name="Pan J."/>
            <person name="Cron B.R."/>
            <person name="Toner B.M."/>
            <person name="Anantharaman K."/>
            <person name="Breier J.A."/>
            <person name="Dick G.J."/>
            <person name="Li M."/>
        </authorList>
    </citation>
    <scope>NUCLEOTIDE SEQUENCE</scope>
    <source>
        <strain evidence="7">SZUA-1476</strain>
    </source>
</reference>
<protein>
    <submittedName>
        <fullName evidence="7">Flippase</fullName>
    </submittedName>
</protein>
<evidence type="ECO:0000256" key="3">
    <source>
        <dbReference type="ARBA" id="ARBA00022692"/>
    </source>
</evidence>
<feature type="transmembrane region" description="Helical" evidence="6">
    <location>
        <begin position="159"/>
        <end position="177"/>
    </location>
</feature>
<dbReference type="Pfam" id="PF13440">
    <property type="entry name" value="Polysacc_synt_3"/>
    <property type="match status" value="1"/>
</dbReference>
<proteinExistence type="predicted"/>
<sequence>MKDELKRITAGSKLVLIGTLAWITLEFLSRMIIGRHFSSEEYGIYSLTLSIFTVSLLISTLGFQSGVPREVSYYLEKSPSKVDRLISTALITIMATSVLISLVLVINAESIANVFKEERLMISLRIVSLALPFSALSITITAVSRGFGRVKEQVYIQNIFYPTTLLILIVVVISKSYPFTHVFWAYFGANCLTFLALFAMMWQLVKIRLLFDSKLGKELLLFSIPLLLSSILGFVMTWIDTLMIGYYLSATSVGVYNAAAPIAKLLPVILNSVAFLYVPVASKLYAQNRVNDLAELYQSLTRLVFFFTFPMFVIIILYPETILGYLFGSKYITATPALRILAVGFIVHVFFGLNGMSLVIIGKTTLNLVGELIAVFVNVILNILLIPKYHLIGAAIATTFSYILANLVRSFWLYRLMKLHPFTREYIIQITISVLTLSVAYLLSVGLFDKDLQLIGGVLAFVVYFGAIIPSRSVSLRELKALIE</sequence>
<dbReference type="GO" id="GO:0005886">
    <property type="term" value="C:plasma membrane"/>
    <property type="evidence" value="ECO:0007669"/>
    <property type="project" value="UniProtKB-SubCell"/>
</dbReference>
<dbReference type="Proteomes" id="UP000653692">
    <property type="component" value="Unassembled WGS sequence"/>
</dbReference>
<feature type="transmembrane region" description="Helical" evidence="6">
    <location>
        <begin position="426"/>
        <end position="448"/>
    </location>
</feature>
<comment type="subcellular location">
    <subcellularLocation>
        <location evidence="1">Cell membrane</location>
        <topology evidence="1">Multi-pass membrane protein</topology>
    </subcellularLocation>
</comment>
<feature type="transmembrane region" description="Helical" evidence="6">
    <location>
        <begin position="12"/>
        <end position="32"/>
    </location>
</feature>
<evidence type="ECO:0000256" key="1">
    <source>
        <dbReference type="ARBA" id="ARBA00004651"/>
    </source>
</evidence>
<feature type="transmembrane region" description="Helical" evidence="6">
    <location>
        <begin position="299"/>
        <end position="318"/>
    </location>
</feature>
<evidence type="ECO:0000256" key="2">
    <source>
        <dbReference type="ARBA" id="ARBA00022475"/>
    </source>
</evidence>
<dbReference type="EMBL" id="DQUR01000012">
    <property type="protein sequence ID" value="HIP88459.1"/>
    <property type="molecule type" value="Genomic_DNA"/>
</dbReference>
<keyword evidence="4 6" id="KW-1133">Transmembrane helix</keyword>
<evidence type="ECO:0000256" key="5">
    <source>
        <dbReference type="ARBA" id="ARBA00023136"/>
    </source>
</evidence>
<evidence type="ECO:0000256" key="6">
    <source>
        <dbReference type="SAM" id="Phobius"/>
    </source>
</evidence>
<name>A0A833E2P3_9EURY</name>
<keyword evidence="3 6" id="KW-0812">Transmembrane</keyword>
<feature type="transmembrane region" description="Helical" evidence="6">
    <location>
        <begin position="259"/>
        <end position="278"/>
    </location>
</feature>
<feature type="transmembrane region" description="Helical" evidence="6">
    <location>
        <begin position="338"/>
        <end position="361"/>
    </location>
</feature>
<feature type="transmembrane region" description="Helical" evidence="6">
    <location>
        <begin position="219"/>
        <end position="239"/>
    </location>
</feature>
<evidence type="ECO:0000313" key="8">
    <source>
        <dbReference type="Proteomes" id="UP000653692"/>
    </source>
</evidence>
<feature type="transmembrane region" description="Helical" evidence="6">
    <location>
        <begin position="454"/>
        <end position="471"/>
    </location>
</feature>